<dbReference type="EMBL" id="QSVA01000005">
    <property type="protein sequence ID" value="RGN94972.1"/>
    <property type="molecule type" value="Genomic_DNA"/>
</dbReference>
<evidence type="ECO:0000313" key="7">
    <source>
        <dbReference type="Proteomes" id="UP000260759"/>
    </source>
</evidence>
<protein>
    <submittedName>
        <fullName evidence="5">Uncharacterized protein</fullName>
    </submittedName>
</protein>
<sequence length="310" mass="34449">MGKYRVVAGQNIYDVALYLYGSIEGVVDLLINNPDLSFATTLTAGRELVYTDDFVIRADVVAYNGLHGIVPANGERHVYPKTFTLPLAVVLTLAAGIITVQCAVSGAGQLEIDWGDNSDTETVLLADTPQLLTHTFDNKVRDRRRIRWFTDACFRSIDWSGLKPRSLVLVQTLPVEELTLTHATLSLESLRLLSGTYSLNLSNCALADLAPLAECRELMTLDLSAARLKPTVIDHYLTTLVEHYGDRRNCTVILPTAPTGTYREPDRDTETGRYRIASGMEAVWVILHEEAWNEGGAWKFIIDDITYTVE</sequence>
<evidence type="ECO:0000313" key="6">
    <source>
        <dbReference type="EMBL" id="RHE23197.1"/>
    </source>
</evidence>
<evidence type="ECO:0000313" key="2">
    <source>
        <dbReference type="EMBL" id="KAB4211828.1"/>
    </source>
</evidence>
<reference evidence="7 8" key="1">
    <citation type="submission" date="2018-08" db="EMBL/GenBank/DDBJ databases">
        <title>A genome reference for cultivated species of the human gut microbiota.</title>
        <authorList>
            <person name="Zou Y."/>
            <person name="Xue W."/>
            <person name="Luo G."/>
        </authorList>
    </citation>
    <scope>NUCLEOTIDE SEQUENCE [LARGE SCALE GENOMIC DNA]</scope>
    <source>
        <strain evidence="5 9">AF28-11</strain>
        <strain evidence="6 8">AM29-12AC</strain>
        <strain evidence="4 7">OM03-4</strain>
    </source>
</reference>
<gene>
    <name evidence="6" type="ORF">DW758_10270</name>
    <name evidence="5" type="ORF">DWY92_06330</name>
    <name evidence="4" type="ORF">DXB37_07315</name>
    <name evidence="2" type="ORF">GAP55_12690</name>
    <name evidence="1" type="ORF">GAQ44_10775</name>
    <name evidence="3" type="ORF">JQN06_02570</name>
</gene>
<evidence type="ECO:0000313" key="5">
    <source>
        <dbReference type="EMBL" id="RGQ53290.1"/>
    </source>
</evidence>
<evidence type="ECO:0000313" key="12">
    <source>
        <dbReference type="Proteomes" id="UP001196342"/>
    </source>
</evidence>
<evidence type="ECO:0000313" key="11">
    <source>
        <dbReference type="Proteomes" id="UP000487221"/>
    </source>
</evidence>
<dbReference type="Proteomes" id="UP000466952">
    <property type="component" value="Unassembled WGS sequence"/>
</dbReference>
<reference evidence="10 11" key="2">
    <citation type="journal article" date="2019" name="Nat. Med.">
        <title>A library of human gut bacterial isolates paired with longitudinal multiomics data enables mechanistic microbiome research.</title>
        <authorList>
            <person name="Poyet M."/>
            <person name="Groussin M."/>
            <person name="Gibbons S.M."/>
            <person name="Avila-Pacheco J."/>
            <person name="Jiang X."/>
            <person name="Kearney S.M."/>
            <person name="Perrotta A.R."/>
            <person name="Berdy B."/>
            <person name="Zhao S."/>
            <person name="Lieberman T.D."/>
            <person name="Swanson P.K."/>
            <person name="Smith M."/>
            <person name="Roesemann S."/>
            <person name="Alexander J.E."/>
            <person name="Rich S.A."/>
            <person name="Livny J."/>
            <person name="Vlamakis H."/>
            <person name="Clish C."/>
            <person name="Bullock K."/>
            <person name="Deik A."/>
            <person name="Scott J."/>
            <person name="Pierce K.A."/>
            <person name="Xavier R.J."/>
            <person name="Alm E.J."/>
        </authorList>
    </citation>
    <scope>NUCLEOTIDE SEQUENCE [LARGE SCALE GENOMIC DNA]</scope>
    <source>
        <strain evidence="2 10">BIOML-A11</strain>
        <strain evidence="1 11">BIOML-A19</strain>
    </source>
</reference>
<dbReference type="EMBL" id="QSJZ01000007">
    <property type="protein sequence ID" value="RHE23197.1"/>
    <property type="molecule type" value="Genomic_DNA"/>
</dbReference>
<dbReference type="EMBL" id="WCTY01000019">
    <property type="protein sequence ID" value="KAB4183365.1"/>
    <property type="molecule type" value="Genomic_DNA"/>
</dbReference>
<dbReference type="RefSeq" id="WP_004293575.1">
    <property type="nucleotide sequence ID" value="NZ_CAXVJK010000015.1"/>
</dbReference>
<evidence type="ECO:0000313" key="9">
    <source>
        <dbReference type="Proteomes" id="UP000283680"/>
    </source>
</evidence>
<evidence type="ECO:0000313" key="4">
    <source>
        <dbReference type="EMBL" id="RGN94972.1"/>
    </source>
</evidence>
<dbReference type="Proteomes" id="UP000487221">
    <property type="component" value="Unassembled WGS sequence"/>
</dbReference>
<dbReference type="EMBL" id="WCTR01000008">
    <property type="protein sequence ID" value="KAB4211828.1"/>
    <property type="molecule type" value="Genomic_DNA"/>
</dbReference>
<accession>A0A139KA72</accession>
<dbReference type="InterPro" id="IPR032675">
    <property type="entry name" value="LRR_dom_sf"/>
</dbReference>
<dbReference type="Proteomes" id="UP000283680">
    <property type="component" value="Unassembled WGS sequence"/>
</dbReference>
<reference evidence="3 12" key="3">
    <citation type="submission" date="2020-12" db="EMBL/GenBank/DDBJ databases">
        <title>Microorganisms.</title>
        <authorList>
            <person name="Matos J."/>
            <person name="Faleiro L."/>
            <person name="Duarte I."/>
        </authorList>
    </citation>
    <scope>NUCLEOTIDE SEQUENCE [LARGE SCALE GENOMIC DNA]</scope>
    <source>
        <strain evidence="3 12">PtFD3Pch2</strain>
    </source>
</reference>
<dbReference type="EMBL" id="JAFBJK010000002">
    <property type="protein sequence ID" value="MBT8725059.1"/>
    <property type="molecule type" value="Genomic_DNA"/>
</dbReference>
<evidence type="ECO:0000313" key="8">
    <source>
        <dbReference type="Proteomes" id="UP000283601"/>
    </source>
</evidence>
<dbReference type="Gene3D" id="3.80.10.10">
    <property type="entry name" value="Ribonuclease Inhibitor"/>
    <property type="match status" value="1"/>
</dbReference>
<dbReference type="Proteomes" id="UP000260759">
    <property type="component" value="Unassembled WGS sequence"/>
</dbReference>
<dbReference type="Proteomes" id="UP001196342">
    <property type="component" value="Unassembled WGS sequence"/>
</dbReference>
<dbReference type="AlphaFoldDB" id="A0A139KA72"/>
<comment type="caution">
    <text evidence="5">The sequence shown here is derived from an EMBL/GenBank/DDBJ whole genome shotgun (WGS) entry which is preliminary data.</text>
</comment>
<evidence type="ECO:0000313" key="3">
    <source>
        <dbReference type="EMBL" id="MBT8725059.1"/>
    </source>
</evidence>
<dbReference type="Proteomes" id="UP000283601">
    <property type="component" value="Unassembled WGS sequence"/>
</dbReference>
<keyword evidence="12" id="KW-1185">Reference proteome</keyword>
<name>A0A139KA72_BACUN</name>
<dbReference type="EMBL" id="QRTH01000002">
    <property type="protein sequence ID" value="RGQ53290.1"/>
    <property type="molecule type" value="Genomic_DNA"/>
</dbReference>
<evidence type="ECO:0000313" key="10">
    <source>
        <dbReference type="Proteomes" id="UP000466952"/>
    </source>
</evidence>
<proteinExistence type="predicted"/>
<organism evidence="5 9">
    <name type="scientific">Bacteroides uniformis</name>
    <dbReference type="NCBI Taxonomy" id="820"/>
    <lineage>
        <taxon>Bacteria</taxon>
        <taxon>Pseudomonadati</taxon>
        <taxon>Bacteroidota</taxon>
        <taxon>Bacteroidia</taxon>
        <taxon>Bacteroidales</taxon>
        <taxon>Bacteroidaceae</taxon>
        <taxon>Bacteroides</taxon>
    </lineage>
</organism>
<evidence type="ECO:0000313" key="1">
    <source>
        <dbReference type="EMBL" id="KAB4183365.1"/>
    </source>
</evidence>
<dbReference type="GeneID" id="98672132"/>